<evidence type="ECO:0000259" key="4">
    <source>
        <dbReference type="PROSITE" id="PS51634"/>
    </source>
</evidence>
<organism evidence="5 6">
    <name type="scientific">Gossypium darwinii</name>
    <name type="common">Darwin's cotton</name>
    <name type="synonym">Gossypium barbadense var. darwinii</name>
    <dbReference type="NCBI Taxonomy" id="34276"/>
    <lineage>
        <taxon>Eukaryota</taxon>
        <taxon>Viridiplantae</taxon>
        <taxon>Streptophyta</taxon>
        <taxon>Embryophyta</taxon>
        <taxon>Tracheophyta</taxon>
        <taxon>Spermatophyta</taxon>
        <taxon>Magnoliopsida</taxon>
        <taxon>eudicotyledons</taxon>
        <taxon>Gunneridae</taxon>
        <taxon>Pentapetalae</taxon>
        <taxon>rosids</taxon>
        <taxon>malvids</taxon>
        <taxon>Malvales</taxon>
        <taxon>Malvaceae</taxon>
        <taxon>Malvoideae</taxon>
        <taxon>Gossypium</taxon>
    </lineage>
</organism>
<sequence>MEFLSNIWEHVESDDFMERKIWRILRKCNAFTSSESLMNNLLTGLTNYPNPKIAQKGRGKFHITFLAVGFIEFRNRETFPDETEACKHCNCRRSRCLKLYCECFAAGIYCKDYCACDNCLNKPDYEDIVLDIRLQIELLNPLAFAPPIVNPPNDSPNVTMNTPSAKHKSGCKCKRSKCLK</sequence>
<name>A0A5D2AEB0_GOSDA</name>
<dbReference type="PANTHER" id="PTHR46159:SF18">
    <property type="entry name" value="CRC DOMAIN-CONTAINING PROTEIN"/>
    <property type="match status" value="1"/>
</dbReference>
<dbReference type="GO" id="GO:0003700">
    <property type="term" value="F:DNA-binding transcription factor activity"/>
    <property type="evidence" value="ECO:0007669"/>
    <property type="project" value="InterPro"/>
</dbReference>
<dbReference type="Proteomes" id="UP000323506">
    <property type="component" value="Chromosome D11"/>
</dbReference>
<reference evidence="5 6" key="1">
    <citation type="submission" date="2019-06" db="EMBL/GenBank/DDBJ databases">
        <title>WGS assembly of Gossypium darwinii.</title>
        <authorList>
            <person name="Chen Z.J."/>
            <person name="Sreedasyam A."/>
            <person name="Ando A."/>
            <person name="Song Q."/>
            <person name="De L."/>
            <person name="Hulse-Kemp A."/>
            <person name="Ding M."/>
            <person name="Ye W."/>
            <person name="Kirkbride R."/>
            <person name="Jenkins J."/>
            <person name="Plott C."/>
            <person name="Lovell J."/>
            <person name="Lin Y.-M."/>
            <person name="Vaughn R."/>
            <person name="Liu B."/>
            <person name="Li W."/>
            <person name="Simpson S."/>
            <person name="Scheffler B."/>
            <person name="Saski C."/>
            <person name="Grover C."/>
            <person name="Hu G."/>
            <person name="Conover J."/>
            <person name="Carlson J."/>
            <person name="Shu S."/>
            <person name="Boston L."/>
            <person name="Williams M."/>
            <person name="Peterson D."/>
            <person name="Mcgee K."/>
            <person name="Jones D."/>
            <person name="Wendel J."/>
            <person name="Stelly D."/>
            <person name="Grimwood J."/>
            <person name="Schmutz J."/>
        </authorList>
    </citation>
    <scope>NUCLEOTIDE SEQUENCE [LARGE SCALE GENOMIC DNA]</scope>
    <source>
        <strain evidence="5">1808015.09</strain>
    </source>
</reference>
<dbReference type="AlphaFoldDB" id="A0A5D2AEB0"/>
<dbReference type="PROSITE" id="PS51634">
    <property type="entry name" value="CRC"/>
    <property type="match status" value="1"/>
</dbReference>
<keyword evidence="6" id="KW-1185">Reference proteome</keyword>
<comment type="similarity">
    <text evidence="2">Belongs to the lin-54 family.</text>
</comment>
<comment type="subcellular location">
    <subcellularLocation>
        <location evidence="1">Nucleus</location>
    </subcellularLocation>
</comment>
<dbReference type="InterPro" id="IPR044522">
    <property type="entry name" value="TSO1-like"/>
</dbReference>
<accession>A0A5D2AEB0</accession>
<dbReference type="SMART" id="SM01114">
    <property type="entry name" value="CXC"/>
    <property type="match status" value="1"/>
</dbReference>
<dbReference type="GO" id="GO:0005634">
    <property type="term" value="C:nucleus"/>
    <property type="evidence" value="ECO:0007669"/>
    <property type="project" value="UniProtKB-SubCell"/>
</dbReference>
<protein>
    <recommendedName>
        <fullName evidence="4">CRC domain-containing protein</fullName>
    </recommendedName>
</protein>
<dbReference type="Pfam" id="PF03638">
    <property type="entry name" value="TCR"/>
    <property type="match status" value="1"/>
</dbReference>
<dbReference type="PANTHER" id="PTHR46159">
    <property type="entry name" value="PROTEIN TESMIN/TSO1-LIKE CXC 2"/>
    <property type="match status" value="1"/>
</dbReference>
<gene>
    <name evidence="5" type="ORF">ES288_D11G000300v1</name>
</gene>
<proteinExistence type="inferred from homology"/>
<dbReference type="EMBL" id="CM017711">
    <property type="protein sequence ID" value="TYG43234.1"/>
    <property type="molecule type" value="Genomic_DNA"/>
</dbReference>
<evidence type="ECO:0000256" key="2">
    <source>
        <dbReference type="ARBA" id="ARBA00007267"/>
    </source>
</evidence>
<keyword evidence="3" id="KW-0539">Nucleus</keyword>
<dbReference type="InterPro" id="IPR005172">
    <property type="entry name" value="CRC"/>
</dbReference>
<dbReference type="InterPro" id="IPR033467">
    <property type="entry name" value="Tesmin/TSO1-like_CXC"/>
</dbReference>
<evidence type="ECO:0000256" key="1">
    <source>
        <dbReference type="ARBA" id="ARBA00004123"/>
    </source>
</evidence>
<evidence type="ECO:0000313" key="5">
    <source>
        <dbReference type="EMBL" id="TYG43234.1"/>
    </source>
</evidence>
<evidence type="ECO:0000313" key="6">
    <source>
        <dbReference type="Proteomes" id="UP000323506"/>
    </source>
</evidence>
<evidence type="ECO:0000256" key="3">
    <source>
        <dbReference type="ARBA" id="ARBA00023242"/>
    </source>
</evidence>
<feature type="domain" description="CRC" evidence="4">
    <location>
        <begin position="85"/>
        <end position="180"/>
    </location>
</feature>